<dbReference type="GO" id="GO:0003755">
    <property type="term" value="F:peptidyl-prolyl cis-trans isomerase activity"/>
    <property type="evidence" value="ECO:0007669"/>
    <property type="project" value="UniProtKB-KW"/>
</dbReference>
<protein>
    <recommendedName>
        <fullName evidence="1">peptidylprolyl isomerase</fullName>
        <ecNumber evidence="1">5.2.1.8</ecNumber>
    </recommendedName>
</protein>
<dbReference type="PROSITE" id="PS51318">
    <property type="entry name" value="TAT"/>
    <property type="match status" value="1"/>
</dbReference>
<keyword evidence="2" id="KW-0472">Membrane</keyword>
<dbReference type="PROSITE" id="PS50059">
    <property type="entry name" value="FKBP_PPIASE"/>
    <property type="match status" value="1"/>
</dbReference>
<dbReference type="Proteomes" id="UP001055712">
    <property type="component" value="Unassembled WGS sequence"/>
</dbReference>
<dbReference type="AlphaFoldDB" id="A0A9D4YVR9"/>
<proteinExistence type="predicted"/>
<keyword evidence="2" id="KW-1133">Transmembrane helix</keyword>
<feature type="transmembrane region" description="Helical" evidence="2">
    <location>
        <begin position="55"/>
        <end position="79"/>
    </location>
</feature>
<gene>
    <name evidence="4" type="ORF">D9Q98_005344</name>
</gene>
<dbReference type="SUPFAM" id="SSF54534">
    <property type="entry name" value="FKBP-like"/>
    <property type="match status" value="1"/>
</dbReference>
<name>A0A9D4YVR9_CHLVU</name>
<evidence type="ECO:0000256" key="1">
    <source>
        <dbReference type="PROSITE-ProRule" id="PRU00277"/>
    </source>
</evidence>
<dbReference type="InterPro" id="IPR001179">
    <property type="entry name" value="PPIase_FKBP_dom"/>
</dbReference>
<keyword evidence="1" id="KW-0697">Rotamase</keyword>
<dbReference type="PANTHER" id="PTHR47862">
    <property type="entry name" value="PEPTIDYL-PROLYL CIS-TRANS ISOMERASE FKBP18, CHLOROPLASTIC"/>
    <property type="match status" value="1"/>
</dbReference>
<dbReference type="InterPro" id="IPR046357">
    <property type="entry name" value="PPIase_dom_sf"/>
</dbReference>
<keyword evidence="1" id="KW-0413">Isomerase</keyword>
<comment type="catalytic activity">
    <reaction evidence="1">
        <text>[protein]-peptidylproline (omega=180) = [protein]-peptidylproline (omega=0)</text>
        <dbReference type="Rhea" id="RHEA:16237"/>
        <dbReference type="Rhea" id="RHEA-COMP:10747"/>
        <dbReference type="Rhea" id="RHEA-COMP:10748"/>
        <dbReference type="ChEBI" id="CHEBI:83833"/>
        <dbReference type="ChEBI" id="CHEBI:83834"/>
        <dbReference type="EC" id="5.2.1.8"/>
    </reaction>
</comment>
<sequence length="229" mass="23927">MNGRALASAPSAHDCFLQQRRQFLRRSFVAAHPRCSADTEGIGAAVSRTSARRRVLGGAALSAAALAASIGAVLPAAALPGFQKDLTNKRKLRVPESAYTDGPDGLKVYDVVVGKGQEAELGQRVVVHFEAKWKGVTFITSRQGLGVTGGSPLGFDVGAQGPGGTLKGLDLGVRGMRIGGRRKLLVPPNLAYGDKGVGEVPPGATLEFDVELLSIKQDARGYQVKLVEG</sequence>
<feature type="domain" description="PPIase FKBP-type" evidence="3">
    <location>
        <begin position="122"/>
        <end position="216"/>
    </location>
</feature>
<comment type="caution">
    <text evidence="4">The sequence shown here is derived from an EMBL/GenBank/DDBJ whole genome shotgun (WGS) entry which is preliminary data.</text>
</comment>
<dbReference type="InterPro" id="IPR006311">
    <property type="entry name" value="TAT_signal"/>
</dbReference>
<organism evidence="4 5">
    <name type="scientific">Chlorella vulgaris</name>
    <name type="common">Green alga</name>
    <dbReference type="NCBI Taxonomy" id="3077"/>
    <lineage>
        <taxon>Eukaryota</taxon>
        <taxon>Viridiplantae</taxon>
        <taxon>Chlorophyta</taxon>
        <taxon>core chlorophytes</taxon>
        <taxon>Trebouxiophyceae</taxon>
        <taxon>Chlorellales</taxon>
        <taxon>Chlorellaceae</taxon>
        <taxon>Chlorella clade</taxon>
        <taxon>Chlorella</taxon>
    </lineage>
</organism>
<dbReference type="GO" id="GO:0009543">
    <property type="term" value="C:chloroplast thylakoid lumen"/>
    <property type="evidence" value="ECO:0007669"/>
    <property type="project" value="TreeGrafter"/>
</dbReference>
<dbReference type="InterPro" id="IPR044180">
    <property type="entry name" value="FKBP18-like"/>
</dbReference>
<reference evidence="4" key="1">
    <citation type="journal article" date="2019" name="Plant J.">
        <title>Chlorella vulgaris genome assembly and annotation reveals the molecular basis for metabolic acclimation to high light conditions.</title>
        <authorList>
            <person name="Cecchin M."/>
            <person name="Marcolungo L."/>
            <person name="Rossato M."/>
            <person name="Girolomoni L."/>
            <person name="Cosentino E."/>
            <person name="Cuine S."/>
            <person name="Li-Beisson Y."/>
            <person name="Delledonne M."/>
            <person name="Ballottari M."/>
        </authorList>
    </citation>
    <scope>NUCLEOTIDE SEQUENCE</scope>
    <source>
        <strain evidence="4">211/11P</strain>
    </source>
</reference>
<dbReference type="OrthoDB" id="1902587at2759"/>
<dbReference type="Pfam" id="PF00254">
    <property type="entry name" value="FKBP_C"/>
    <property type="match status" value="1"/>
</dbReference>
<accession>A0A9D4YVR9</accession>
<dbReference type="EMBL" id="SIDB01000008">
    <property type="protein sequence ID" value="KAI3429247.1"/>
    <property type="molecule type" value="Genomic_DNA"/>
</dbReference>
<reference evidence="4" key="2">
    <citation type="submission" date="2020-11" db="EMBL/GenBank/DDBJ databases">
        <authorList>
            <person name="Cecchin M."/>
            <person name="Marcolungo L."/>
            <person name="Rossato M."/>
            <person name="Girolomoni L."/>
            <person name="Cosentino E."/>
            <person name="Cuine S."/>
            <person name="Li-Beisson Y."/>
            <person name="Delledonne M."/>
            <person name="Ballottari M."/>
        </authorList>
    </citation>
    <scope>NUCLEOTIDE SEQUENCE</scope>
    <source>
        <strain evidence="4">211/11P</strain>
        <tissue evidence="4">Whole cell</tissue>
    </source>
</reference>
<dbReference type="EC" id="5.2.1.8" evidence="1"/>
<evidence type="ECO:0000313" key="4">
    <source>
        <dbReference type="EMBL" id="KAI3429247.1"/>
    </source>
</evidence>
<evidence type="ECO:0000259" key="3">
    <source>
        <dbReference type="PROSITE" id="PS50059"/>
    </source>
</evidence>
<evidence type="ECO:0000313" key="5">
    <source>
        <dbReference type="Proteomes" id="UP001055712"/>
    </source>
</evidence>
<keyword evidence="5" id="KW-1185">Reference proteome</keyword>
<dbReference type="Gene3D" id="3.10.50.40">
    <property type="match status" value="1"/>
</dbReference>
<keyword evidence="2" id="KW-0812">Transmembrane</keyword>
<dbReference type="PANTHER" id="PTHR47862:SF2">
    <property type="entry name" value="PEPTIDYLPROLYL ISOMERASE"/>
    <property type="match status" value="1"/>
</dbReference>
<evidence type="ECO:0000256" key="2">
    <source>
        <dbReference type="SAM" id="Phobius"/>
    </source>
</evidence>